<evidence type="ECO:0000256" key="5">
    <source>
        <dbReference type="ARBA" id="ARBA00005072"/>
    </source>
</evidence>
<dbReference type="Proteomes" id="UP000483802">
    <property type="component" value="Unassembled WGS sequence"/>
</dbReference>
<name>A0A6L6WVE5_9ACTN</name>
<keyword evidence="11 17" id="KW-0100">Branched-chain amino acid biosynthesis</keyword>
<evidence type="ECO:0000256" key="13">
    <source>
        <dbReference type="ARBA" id="ARBA00048798"/>
    </source>
</evidence>
<evidence type="ECO:0000313" key="19">
    <source>
        <dbReference type="EMBL" id="MVO85154.1"/>
    </source>
</evidence>
<dbReference type="GO" id="GO:0004084">
    <property type="term" value="F:branched-chain-amino-acid transaminase activity"/>
    <property type="evidence" value="ECO:0007669"/>
    <property type="project" value="UniProtKB-EC"/>
</dbReference>
<evidence type="ECO:0000256" key="4">
    <source>
        <dbReference type="ARBA" id="ARBA00004931"/>
    </source>
</evidence>
<dbReference type="SUPFAM" id="SSF56752">
    <property type="entry name" value="D-aminoacid aminotransferase-like PLP-dependent enzymes"/>
    <property type="match status" value="1"/>
</dbReference>
<organism evidence="19 20">
    <name type="scientific">Streptomyces typhae</name>
    <dbReference type="NCBI Taxonomy" id="2681492"/>
    <lineage>
        <taxon>Bacteria</taxon>
        <taxon>Bacillati</taxon>
        <taxon>Actinomycetota</taxon>
        <taxon>Actinomycetes</taxon>
        <taxon>Kitasatosporales</taxon>
        <taxon>Streptomycetaceae</taxon>
        <taxon>Streptomyces</taxon>
    </lineage>
</organism>
<evidence type="ECO:0000256" key="17">
    <source>
        <dbReference type="RuleBase" id="RU364094"/>
    </source>
</evidence>
<comment type="catalytic activity">
    <reaction evidence="12 17">
        <text>L-valine + 2-oxoglutarate = 3-methyl-2-oxobutanoate + L-glutamate</text>
        <dbReference type="Rhea" id="RHEA:24813"/>
        <dbReference type="ChEBI" id="CHEBI:11851"/>
        <dbReference type="ChEBI" id="CHEBI:16810"/>
        <dbReference type="ChEBI" id="CHEBI:29985"/>
        <dbReference type="ChEBI" id="CHEBI:57762"/>
        <dbReference type="EC" id="2.6.1.42"/>
    </reaction>
</comment>
<dbReference type="PANTHER" id="PTHR42743:SF11">
    <property type="entry name" value="AMINODEOXYCHORISMATE LYASE"/>
    <property type="match status" value="1"/>
</dbReference>
<dbReference type="InterPro" id="IPR005785">
    <property type="entry name" value="B_amino_transI"/>
</dbReference>
<evidence type="ECO:0000256" key="3">
    <source>
        <dbReference type="ARBA" id="ARBA00004824"/>
    </source>
</evidence>
<dbReference type="GO" id="GO:0009097">
    <property type="term" value="P:isoleucine biosynthetic process"/>
    <property type="evidence" value="ECO:0007669"/>
    <property type="project" value="UniProtKB-UniPathway"/>
</dbReference>
<keyword evidence="20" id="KW-1185">Reference proteome</keyword>
<dbReference type="GO" id="GO:0009099">
    <property type="term" value="P:L-valine biosynthetic process"/>
    <property type="evidence" value="ECO:0007669"/>
    <property type="project" value="UniProtKB-UniPathway"/>
</dbReference>
<evidence type="ECO:0000256" key="10">
    <source>
        <dbReference type="ARBA" id="ARBA00022898"/>
    </source>
</evidence>
<dbReference type="InterPro" id="IPR036038">
    <property type="entry name" value="Aminotransferase-like"/>
</dbReference>
<dbReference type="UniPathway" id="UPA00047">
    <property type="reaction ID" value="UER00058"/>
</dbReference>
<evidence type="ECO:0000256" key="12">
    <source>
        <dbReference type="ARBA" id="ARBA00048212"/>
    </source>
</evidence>
<evidence type="ECO:0000256" key="16">
    <source>
        <dbReference type="RuleBase" id="RU004516"/>
    </source>
</evidence>
<evidence type="ECO:0000256" key="18">
    <source>
        <dbReference type="SAM" id="MobiDB-lite"/>
    </source>
</evidence>
<dbReference type="InterPro" id="IPR001544">
    <property type="entry name" value="Aminotrans_IV"/>
</dbReference>
<dbReference type="Pfam" id="PF01063">
    <property type="entry name" value="Aminotran_4"/>
    <property type="match status" value="1"/>
</dbReference>
<keyword evidence="7 17" id="KW-0032">Aminotransferase</keyword>
<comment type="pathway">
    <text evidence="5 17">Amino-acid biosynthesis; L-leucine biosynthesis; L-leucine from 3-methyl-2-oxobutanoate: step 4/4.</text>
</comment>
<comment type="catalytic activity">
    <reaction evidence="13 17">
        <text>L-isoleucine + 2-oxoglutarate = (S)-3-methyl-2-oxopentanoate + L-glutamate</text>
        <dbReference type="Rhea" id="RHEA:24801"/>
        <dbReference type="ChEBI" id="CHEBI:16810"/>
        <dbReference type="ChEBI" id="CHEBI:29985"/>
        <dbReference type="ChEBI" id="CHEBI:35146"/>
        <dbReference type="ChEBI" id="CHEBI:58045"/>
        <dbReference type="EC" id="2.6.1.42"/>
    </reaction>
</comment>
<evidence type="ECO:0000256" key="6">
    <source>
        <dbReference type="ARBA" id="ARBA00009320"/>
    </source>
</evidence>
<comment type="catalytic activity">
    <reaction evidence="14 17">
        <text>L-leucine + 2-oxoglutarate = 4-methyl-2-oxopentanoate + L-glutamate</text>
        <dbReference type="Rhea" id="RHEA:18321"/>
        <dbReference type="ChEBI" id="CHEBI:16810"/>
        <dbReference type="ChEBI" id="CHEBI:17865"/>
        <dbReference type="ChEBI" id="CHEBI:29985"/>
        <dbReference type="ChEBI" id="CHEBI:57427"/>
        <dbReference type="EC" id="2.6.1.42"/>
    </reaction>
</comment>
<evidence type="ECO:0000256" key="7">
    <source>
        <dbReference type="ARBA" id="ARBA00022576"/>
    </source>
</evidence>
<dbReference type="RefSeq" id="WP_157165196.1">
    <property type="nucleotide sequence ID" value="NZ_WPNZ01000004.1"/>
</dbReference>
<dbReference type="InterPro" id="IPR050571">
    <property type="entry name" value="Class-IV_PLP-Dep_Aminotrnsfr"/>
</dbReference>
<dbReference type="Gene3D" id="3.20.10.10">
    <property type="entry name" value="D-amino Acid Aminotransferase, subunit A, domain 2"/>
    <property type="match status" value="1"/>
</dbReference>
<dbReference type="InterPro" id="IPR043132">
    <property type="entry name" value="BCAT-like_C"/>
</dbReference>
<dbReference type="Gene3D" id="3.30.470.10">
    <property type="match status" value="1"/>
</dbReference>
<dbReference type="GO" id="GO:0009098">
    <property type="term" value="P:L-leucine biosynthetic process"/>
    <property type="evidence" value="ECO:0007669"/>
    <property type="project" value="UniProtKB-UniPathway"/>
</dbReference>
<keyword evidence="10 16" id="KW-0663">Pyridoxal phosphate</keyword>
<evidence type="ECO:0000256" key="9">
    <source>
        <dbReference type="ARBA" id="ARBA00022679"/>
    </source>
</evidence>
<dbReference type="PROSITE" id="PS00770">
    <property type="entry name" value="AA_TRANSFER_CLASS_4"/>
    <property type="match status" value="1"/>
</dbReference>
<comment type="cofactor">
    <cofactor evidence="1 16">
        <name>pyridoxal 5'-phosphate</name>
        <dbReference type="ChEBI" id="CHEBI:597326"/>
    </cofactor>
</comment>
<evidence type="ECO:0000256" key="1">
    <source>
        <dbReference type="ARBA" id="ARBA00001933"/>
    </source>
</evidence>
<keyword evidence="8 17" id="KW-0028">Amino-acid biosynthesis</keyword>
<evidence type="ECO:0000256" key="2">
    <source>
        <dbReference type="ARBA" id="ARBA00003109"/>
    </source>
</evidence>
<dbReference type="EC" id="2.6.1.42" evidence="17"/>
<dbReference type="CDD" id="cd00449">
    <property type="entry name" value="PLPDE_IV"/>
    <property type="match status" value="1"/>
</dbReference>
<protein>
    <recommendedName>
        <fullName evidence="17">Branched-chain-amino-acid aminotransferase</fullName>
        <shortName evidence="17">BCAT</shortName>
        <ecNumber evidence="17">2.6.1.42</ecNumber>
    </recommendedName>
</protein>
<evidence type="ECO:0000256" key="11">
    <source>
        <dbReference type="ARBA" id="ARBA00023304"/>
    </source>
</evidence>
<proteinExistence type="inferred from homology"/>
<dbReference type="NCBIfam" id="TIGR01122">
    <property type="entry name" value="ilvE_I"/>
    <property type="match status" value="1"/>
</dbReference>
<dbReference type="AlphaFoldDB" id="A0A6L6WVE5"/>
<evidence type="ECO:0000313" key="20">
    <source>
        <dbReference type="Proteomes" id="UP000483802"/>
    </source>
</evidence>
<dbReference type="UniPathway" id="UPA00048">
    <property type="reaction ID" value="UER00073"/>
</dbReference>
<reference evidence="19 20" key="1">
    <citation type="submission" date="2019-11" db="EMBL/GenBank/DDBJ databases">
        <title>Streptomyces typhae sp. nov., a novel endophytic actinomycete isolated from the root of cattail pollen (Typha angustifolia L.).</title>
        <authorList>
            <person name="Peng C."/>
        </authorList>
    </citation>
    <scope>NUCLEOTIDE SEQUENCE [LARGE SCALE GENOMIC DNA]</scope>
    <source>
        <strain evidence="20">p1417</strain>
    </source>
</reference>
<comment type="function">
    <text evidence="2 17">Acts on leucine, isoleucine and valine.</text>
</comment>
<dbReference type="InterPro" id="IPR043131">
    <property type="entry name" value="BCAT-like_N"/>
</dbReference>
<dbReference type="EMBL" id="WPNZ01000004">
    <property type="protein sequence ID" value="MVO85154.1"/>
    <property type="molecule type" value="Genomic_DNA"/>
</dbReference>
<comment type="pathway">
    <text evidence="4 17">Amino-acid biosynthesis; L-valine biosynthesis; L-valine from pyruvate: step 4/4.</text>
</comment>
<dbReference type="NCBIfam" id="NF005146">
    <property type="entry name" value="PRK06606.1"/>
    <property type="match status" value="1"/>
</dbReference>
<dbReference type="PANTHER" id="PTHR42743">
    <property type="entry name" value="AMINO-ACID AMINOTRANSFERASE"/>
    <property type="match status" value="1"/>
</dbReference>
<sequence length="338" mass="35597">MTGAAPAPAPTAPLADRDGVIWLDGAFVPWREAHLHVLSHGLHYGGSVFEGERVYDGRVFKLHEHSERLVASARHMGYGLPWTAAELDAATREAVAAAGLTDGYVRPVAWRGGDTLRLAAPDATVHVAVAAWPWPRVFDDGPRGIGLHTSRWRRPAPDTAPVRAKAAALYALGALAGQEAEAAGRDDALLLDHRGRLAEATGANLFLVIDGDLHTPPPDCVLDGITRRTVIGLARDRGLTVVERHLDPAELDRATEVFLTGTAYEVQPVTSVDDRTFPLGEVGATLARAYAERVRAAEDGTADDPPDSADSPDSPDSPDPAEPTAAPAASAAGPSESG</sequence>
<keyword evidence="9 17" id="KW-0808">Transferase</keyword>
<comment type="similarity">
    <text evidence="6 15">Belongs to the class-IV pyridoxal-phosphate-dependent aminotransferase family.</text>
</comment>
<comment type="pathway">
    <text evidence="3 17">Amino-acid biosynthesis; L-isoleucine biosynthesis; L-isoleucine from 2-oxobutanoate: step 4/4.</text>
</comment>
<gene>
    <name evidence="17" type="primary">ilvE</name>
    <name evidence="19" type="ORF">GPA10_10410</name>
</gene>
<dbReference type="UniPathway" id="UPA00049">
    <property type="reaction ID" value="UER00062"/>
</dbReference>
<evidence type="ECO:0000256" key="8">
    <source>
        <dbReference type="ARBA" id="ARBA00022605"/>
    </source>
</evidence>
<feature type="region of interest" description="Disordered" evidence="18">
    <location>
        <begin position="293"/>
        <end position="338"/>
    </location>
</feature>
<evidence type="ECO:0000256" key="14">
    <source>
        <dbReference type="ARBA" id="ARBA00049229"/>
    </source>
</evidence>
<dbReference type="InterPro" id="IPR018300">
    <property type="entry name" value="Aminotrans_IV_CS"/>
</dbReference>
<dbReference type="GO" id="GO:0005829">
    <property type="term" value="C:cytosol"/>
    <property type="evidence" value="ECO:0007669"/>
    <property type="project" value="TreeGrafter"/>
</dbReference>
<accession>A0A6L6WVE5</accession>
<evidence type="ECO:0000256" key="15">
    <source>
        <dbReference type="RuleBase" id="RU004106"/>
    </source>
</evidence>
<comment type="caution">
    <text evidence="19">The sequence shown here is derived from an EMBL/GenBank/DDBJ whole genome shotgun (WGS) entry which is preliminary data.</text>
</comment>
<feature type="compositionally biased region" description="Low complexity" evidence="18">
    <location>
        <begin position="322"/>
        <end position="338"/>
    </location>
</feature>
<dbReference type="FunFam" id="3.20.10.10:FF:000002">
    <property type="entry name" value="D-alanine aminotransferase"/>
    <property type="match status" value="1"/>
</dbReference>